<feature type="region of interest" description="Disordered" evidence="1">
    <location>
        <begin position="117"/>
        <end position="155"/>
    </location>
</feature>
<evidence type="ECO:0000313" key="2">
    <source>
        <dbReference type="EMBL" id="UQC80828.1"/>
    </source>
</evidence>
<dbReference type="KEGG" id="clup:CLUP02_06313"/>
<gene>
    <name evidence="2" type="ORF">CLUP02_06313</name>
</gene>
<dbReference type="EMBL" id="CP019475">
    <property type="protein sequence ID" value="UQC80828.1"/>
    <property type="molecule type" value="Genomic_DNA"/>
</dbReference>
<evidence type="ECO:0000256" key="1">
    <source>
        <dbReference type="SAM" id="MobiDB-lite"/>
    </source>
</evidence>
<feature type="compositionally biased region" description="Basic and acidic residues" evidence="1">
    <location>
        <begin position="44"/>
        <end position="54"/>
    </location>
</feature>
<dbReference type="Proteomes" id="UP000830671">
    <property type="component" value="Chromosome 3"/>
</dbReference>
<dbReference type="RefSeq" id="XP_049142456.1">
    <property type="nucleotide sequence ID" value="XM_049285313.1"/>
</dbReference>
<reference evidence="2" key="1">
    <citation type="journal article" date="2021" name="Mol. Plant Microbe Interact.">
        <title>Complete Genome Sequence of the Plant-Pathogenic Fungus Colletotrichum lupini.</title>
        <authorList>
            <person name="Baroncelli R."/>
            <person name="Pensec F."/>
            <person name="Da Lio D."/>
            <person name="Boufleur T."/>
            <person name="Vicente I."/>
            <person name="Sarrocco S."/>
            <person name="Picot A."/>
            <person name="Baraldi E."/>
            <person name="Sukno S."/>
            <person name="Thon M."/>
            <person name="Le Floch G."/>
        </authorList>
    </citation>
    <scope>NUCLEOTIDE SEQUENCE</scope>
    <source>
        <strain evidence="2">IMI 504893</strain>
    </source>
</reference>
<dbReference type="GeneID" id="73340323"/>
<name>A0A9Q8WEJ3_9PEZI</name>
<proteinExistence type="predicted"/>
<organism evidence="2 3">
    <name type="scientific">Colletotrichum lupini</name>
    <dbReference type="NCBI Taxonomy" id="145971"/>
    <lineage>
        <taxon>Eukaryota</taxon>
        <taxon>Fungi</taxon>
        <taxon>Dikarya</taxon>
        <taxon>Ascomycota</taxon>
        <taxon>Pezizomycotina</taxon>
        <taxon>Sordariomycetes</taxon>
        <taxon>Hypocreomycetidae</taxon>
        <taxon>Glomerellales</taxon>
        <taxon>Glomerellaceae</taxon>
        <taxon>Colletotrichum</taxon>
        <taxon>Colletotrichum acutatum species complex</taxon>
    </lineage>
</organism>
<dbReference type="AlphaFoldDB" id="A0A9Q8WEJ3"/>
<keyword evidence="3" id="KW-1185">Reference proteome</keyword>
<feature type="region of interest" description="Disordered" evidence="1">
    <location>
        <begin position="1"/>
        <end position="77"/>
    </location>
</feature>
<evidence type="ECO:0000313" key="3">
    <source>
        <dbReference type="Proteomes" id="UP000830671"/>
    </source>
</evidence>
<protein>
    <submittedName>
        <fullName evidence="2">Uncharacterized protein</fullName>
    </submittedName>
</protein>
<accession>A0A9Q8WEJ3</accession>
<sequence length="155" mass="16795">MKLRPSGQGFPTPGSIPGRGRRDPPALATFNSPGHPRRRQPRALPDEAKFDVGENKGLPGVSSALTGTVPRPGTRELRKPWDMELIDCAHPYHLETSPHPLSSSLPSSPACPPGVCFKPTSEAHRSSSLASRNPCCPRLGQRRSDSKPLAFSKFR</sequence>